<feature type="transmembrane region" description="Helical" evidence="1">
    <location>
        <begin position="56"/>
        <end position="75"/>
    </location>
</feature>
<keyword evidence="1" id="KW-1133">Transmembrane helix</keyword>
<feature type="transmembrane region" description="Helical" evidence="1">
    <location>
        <begin position="123"/>
        <end position="145"/>
    </location>
</feature>
<gene>
    <name evidence="2" type="ORF">HPB52_001476</name>
</gene>
<proteinExistence type="predicted"/>
<keyword evidence="1" id="KW-0812">Transmembrane</keyword>
<feature type="transmembrane region" description="Helical" evidence="1">
    <location>
        <begin position="29"/>
        <end position="50"/>
    </location>
</feature>
<evidence type="ECO:0000313" key="3">
    <source>
        <dbReference type="Proteomes" id="UP000821837"/>
    </source>
</evidence>
<feature type="transmembrane region" description="Helical" evidence="1">
    <location>
        <begin position="245"/>
        <end position="264"/>
    </location>
</feature>
<dbReference type="Proteomes" id="UP000821837">
    <property type="component" value="Chromosome 8"/>
</dbReference>
<keyword evidence="1" id="KW-0472">Membrane</keyword>
<reference evidence="2" key="1">
    <citation type="journal article" date="2020" name="Cell">
        <title>Large-Scale Comparative Analyses of Tick Genomes Elucidate Their Genetic Diversity and Vector Capacities.</title>
        <authorList>
            <consortium name="Tick Genome and Microbiome Consortium (TIGMIC)"/>
            <person name="Jia N."/>
            <person name="Wang J."/>
            <person name="Shi W."/>
            <person name="Du L."/>
            <person name="Sun Y."/>
            <person name="Zhan W."/>
            <person name="Jiang J.F."/>
            <person name="Wang Q."/>
            <person name="Zhang B."/>
            <person name="Ji P."/>
            <person name="Bell-Sakyi L."/>
            <person name="Cui X.M."/>
            <person name="Yuan T.T."/>
            <person name="Jiang B.G."/>
            <person name="Yang W.F."/>
            <person name="Lam T.T."/>
            <person name="Chang Q.C."/>
            <person name="Ding S.J."/>
            <person name="Wang X.J."/>
            <person name="Zhu J.G."/>
            <person name="Ruan X.D."/>
            <person name="Zhao L."/>
            <person name="Wei J.T."/>
            <person name="Ye R.Z."/>
            <person name="Que T.C."/>
            <person name="Du C.H."/>
            <person name="Zhou Y.H."/>
            <person name="Cheng J.X."/>
            <person name="Dai P.F."/>
            <person name="Guo W.B."/>
            <person name="Han X.H."/>
            <person name="Huang E.J."/>
            <person name="Li L.F."/>
            <person name="Wei W."/>
            <person name="Gao Y.C."/>
            <person name="Liu J.Z."/>
            <person name="Shao H.Z."/>
            <person name="Wang X."/>
            <person name="Wang C.C."/>
            <person name="Yang T.C."/>
            <person name="Huo Q.B."/>
            <person name="Li W."/>
            <person name="Chen H.Y."/>
            <person name="Chen S.E."/>
            <person name="Zhou L.G."/>
            <person name="Ni X.B."/>
            <person name="Tian J.H."/>
            <person name="Sheng Y."/>
            <person name="Liu T."/>
            <person name="Pan Y.S."/>
            <person name="Xia L.Y."/>
            <person name="Li J."/>
            <person name="Zhao F."/>
            <person name="Cao W.C."/>
        </authorList>
    </citation>
    <scope>NUCLEOTIDE SEQUENCE</scope>
    <source>
        <strain evidence="2">Rsan-2018</strain>
    </source>
</reference>
<accession>A0A9D4PFQ6</accession>
<name>A0A9D4PFQ6_RHISA</name>
<comment type="caution">
    <text evidence="2">The sequence shown here is derived from an EMBL/GenBank/DDBJ whole genome shotgun (WGS) entry which is preliminary data.</text>
</comment>
<feature type="transmembrane region" description="Helical" evidence="1">
    <location>
        <begin position="151"/>
        <end position="175"/>
    </location>
</feature>
<evidence type="ECO:0000256" key="1">
    <source>
        <dbReference type="SAM" id="Phobius"/>
    </source>
</evidence>
<protein>
    <submittedName>
        <fullName evidence="2">Uncharacterized protein</fullName>
    </submittedName>
</protein>
<dbReference type="AlphaFoldDB" id="A0A9D4PFQ6"/>
<dbReference type="EMBL" id="JABSTV010001254">
    <property type="protein sequence ID" value="KAH7938854.1"/>
    <property type="molecule type" value="Genomic_DNA"/>
</dbReference>
<evidence type="ECO:0000313" key="2">
    <source>
        <dbReference type="EMBL" id="KAH7938854.1"/>
    </source>
</evidence>
<organism evidence="2 3">
    <name type="scientific">Rhipicephalus sanguineus</name>
    <name type="common">Brown dog tick</name>
    <name type="synonym">Ixodes sanguineus</name>
    <dbReference type="NCBI Taxonomy" id="34632"/>
    <lineage>
        <taxon>Eukaryota</taxon>
        <taxon>Metazoa</taxon>
        <taxon>Ecdysozoa</taxon>
        <taxon>Arthropoda</taxon>
        <taxon>Chelicerata</taxon>
        <taxon>Arachnida</taxon>
        <taxon>Acari</taxon>
        <taxon>Parasitiformes</taxon>
        <taxon>Ixodida</taxon>
        <taxon>Ixodoidea</taxon>
        <taxon>Ixodidae</taxon>
        <taxon>Rhipicephalinae</taxon>
        <taxon>Rhipicephalus</taxon>
        <taxon>Rhipicephalus</taxon>
    </lineage>
</organism>
<keyword evidence="3" id="KW-1185">Reference proteome</keyword>
<reference evidence="2" key="2">
    <citation type="submission" date="2021-09" db="EMBL/GenBank/DDBJ databases">
        <authorList>
            <person name="Jia N."/>
            <person name="Wang J."/>
            <person name="Shi W."/>
            <person name="Du L."/>
            <person name="Sun Y."/>
            <person name="Zhan W."/>
            <person name="Jiang J."/>
            <person name="Wang Q."/>
            <person name="Zhang B."/>
            <person name="Ji P."/>
            <person name="Sakyi L.B."/>
            <person name="Cui X."/>
            <person name="Yuan T."/>
            <person name="Jiang B."/>
            <person name="Yang W."/>
            <person name="Lam T.T.-Y."/>
            <person name="Chang Q."/>
            <person name="Ding S."/>
            <person name="Wang X."/>
            <person name="Zhu J."/>
            <person name="Ruan X."/>
            <person name="Zhao L."/>
            <person name="Wei J."/>
            <person name="Que T."/>
            <person name="Du C."/>
            <person name="Cheng J."/>
            <person name="Dai P."/>
            <person name="Han X."/>
            <person name="Huang E."/>
            <person name="Gao Y."/>
            <person name="Liu J."/>
            <person name="Shao H."/>
            <person name="Ye R."/>
            <person name="Li L."/>
            <person name="Wei W."/>
            <person name="Wang X."/>
            <person name="Wang C."/>
            <person name="Huo Q."/>
            <person name="Li W."/>
            <person name="Guo W."/>
            <person name="Chen H."/>
            <person name="Chen S."/>
            <person name="Zhou L."/>
            <person name="Zhou L."/>
            <person name="Ni X."/>
            <person name="Tian J."/>
            <person name="Zhou Y."/>
            <person name="Sheng Y."/>
            <person name="Liu T."/>
            <person name="Pan Y."/>
            <person name="Xia L."/>
            <person name="Li J."/>
            <person name="Zhao F."/>
            <person name="Cao W."/>
        </authorList>
    </citation>
    <scope>NUCLEOTIDE SEQUENCE</scope>
    <source>
        <strain evidence="2">Rsan-2018</strain>
        <tissue evidence="2">Larvae</tissue>
    </source>
</reference>
<sequence>MICKSSGLAILHISQTSESNEEIFSWNKLYLIYSFACISVCAIVELGFFYELWLAIFVHNVAFTTAVHVFLYVVVNGKAALNATLTFVKARRMQNFFNESSKYEQRVRFVAPKNRRKTTLANYSIRFLLLSAFAVNVCTSSYLSLEFVDRLGYGQVLGAALKLTCIAGNFFIFVFDVASSLVLRPCCEVIQLYIEHQHGVLRRIVQSNGSDVTGSQKRARLVERVRLNLCTVAHLKRSLNEIWEYAIAASGGAVLCASCSGTYLNFVEEFWTLENFLAFLCTVFEVLDFLDIAILSDAMVTELAGAAITYTVILVQTSDIVKRG</sequence>
<dbReference type="VEuPathDB" id="VectorBase:RSAN_049590"/>